<name>A0A839IQI0_9GAMM</name>
<reference evidence="2 3" key="1">
    <citation type="submission" date="2020-08" db="EMBL/GenBank/DDBJ databases">
        <title>Oceanospirillum sp. nov. isolated from marine sediment.</title>
        <authorList>
            <person name="Ji X."/>
        </authorList>
    </citation>
    <scope>NUCLEOTIDE SEQUENCE [LARGE SCALE GENOMIC DNA]</scope>
    <source>
        <strain evidence="2 3">D5</strain>
    </source>
</reference>
<dbReference type="PANTHER" id="PTHR40691:SF3">
    <property type="entry name" value="(NA+)-NQR MATURATION NQRM"/>
    <property type="match status" value="1"/>
</dbReference>
<dbReference type="RefSeq" id="WP_182809278.1">
    <property type="nucleotide sequence ID" value="NZ_JACJFM010000015.1"/>
</dbReference>
<dbReference type="InterPro" id="IPR007495">
    <property type="entry name" value="NqrM"/>
</dbReference>
<comment type="caution">
    <text evidence="2">The sequence shown here is derived from an EMBL/GenBank/DDBJ whole genome shotgun (WGS) entry which is preliminary data.</text>
</comment>
<protein>
    <submittedName>
        <fullName evidence="2">(Na+)-NQR maturation NqrM</fullName>
    </submittedName>
</protein>
<accession>A0A839IQI0</accession>
<feature type="region of interest" description="Disordered" evidence="1">
    <location>
        <begin position="63"/>
        <end position="86"/>
    </location>
</feature>
<evidence type="ECO:0000313" key="3">
    <source>
        <dbReference type="Proteomes" id="UP000565262"/>
    </source>
</evidence>
<dbReference type="Proteomes" id="UP000565262">
    <property type="component" value="Unassembled WGS sequence"/>
</dbReference>
<sequence>MTTMILALIVVALLMTGMAVGVLFGRKPIAGSCGGMSAIGMVGDCDICGGNKDVCETEQEKKAAQNKSEMNMDLAYDATQNDREKK</sequence>
<proteinExistence type="predicted"/>
<evidence type="ECO:0000256" key="1">
    <source>
        <dbReference type="SAM" id="MobiDB-lite"/>
    </source>
</evidence>
<organism evidence="2 3">
    <name type="scientific">Oceanospirillum sediminis</name>
    <dbReference type="NCBI Taxonomy" id="2760088"/>
    <lineage>
        <taxon>Bacteria</taxon>
        <taxon>Pseudomonadati</taxon>
        <taxon>Pseudomonadota</taxon>
        <taxon>Gammaproteobacteria</taxon>
        <taxon>Oceanospirillales</taxon>
        <taxon>Oceanospirillaceae</taxon>
        <taxon>Oceanospirillum</taxon>
    </lineage>
</organism>
<gene>
    <name evidence="2" type="primary">nqrM</name>
    <name evidence="2" type="ORF">H4O21_12890</name>
</gene>
<keyword evidence="3" id="KW-1185">Reference proteome</keyword>
<dbReference type="EMBL" id="JACJFM010000015">
    <property type="protein sequence ID" value="MBB1487505.1"/>
    <property type="molecule type" value="Genomic_DNA"/>
</dbReference>
<dbReference type="AlphaFoldDB" id="A0A839IQI0"/>
<dbReference type="Pfam" id="PF04400">
    <property type="entry name" value="NqrM"/>
    <property type="match status" value="1"/>
</dbReference>
<evidence type="ECO:0000313" key="2">
    <source>
        <dbReference type="EMBL" id="MBB1487505.1"/>
    </source>
</evidence>
<dbReference type="PANTHER" id="PTHR40691">
    <property type="entry name" value="(NA+)-NQR MATURATION NQRM"/>
    <property type="match status" value="1"/>
</dbReference>